<dbReference type="EMBL" id="JAHBMH010000033">
    <property type="protein sequence ID" value="KAK1937388.1"/>
    <property type="molecule type" value="Genomic_DNA"/>
</dbReference>
<feature type="region of interest" description="Disordered" evidence="3">
    <location>
        <begin position="13"/>
        <end position="37"/>
    </location>
</feature>
<dbReference type="GO" id="GO:0010468">
    <property type="term" value="P:regulation of gene expression"/>
    <property type="evidence" value="ECO:0007669"/>
    <property type="project" value="TreeGrafter"/>
</dbReference>
<dbReference type="Gene3D" id="2.60.120.650">
    <property type="entry name" value="Cupin"/>
    <property type="match status" value="1"/>
</dbReference>
<evidence type="ECO:0000259" key="4">
    <source>
        <dbReference type="PROSITE" id="PS51183"/>
    </source>
</evidence>
<dbReference type="SUPFAM" id="SSF51197">
    <property type="entry name" value="Clavaminate synthase-like"/>
    <property type="match status" value="1"/>
</dbReference>
<dbReference type="Pfam" id="PF02375">
    <property type="entry name" value="JmjN"/>
    <property type="match status" value="1"/>
</dbReference>
<evidence type="ECO:0000313" key="7">
    <source>
        <dbReference type="Proteomes" id="UP001195914"/>
    </source>
</evidence>
<dbReference type="Pfam" id="PF02373">
    <property type="entry name" value="JmjC"/>
    <property type="match status" value="1"/>
</dbReference>
<comment type="caution">
    <text evidence="6">The sequence shown here is derived from an EMBL/GenBank/DDBJ whole genome shotgun (WGS) entry which is preliminary data.</text>
</comment>
<dbReference type="PANTHER" id="PTHR10694:SF113">
    <property type="entry name" value="PROTEIN JUMONJI"/>
    <property type="match status" value="1"/>
</dbReference>
<accession>A0AAD9LHY2</accession>
<organism evidence="6 7">
    <name type="scientific">Babesia divergens</name>
    <dbReference type="NCBI Taxonomy" id="32595"/>
    <lineage>
        <taxon>Eukaryota</taxon>
        <taxon>Sar</taxon>
        <taxon>Alveolata</taxon>
        <taxon>Apicomplexa</taxon>
        <taxon>Aconoidasida</taxon>
        <taxon>Piroplasmida</taxon>
        <taxon>Babesiidae</taxon>
        <taxon>Babesia</taxon>
    </lineage>
</organism>
<dbReference type="GO" id="GO:0005634">
    <property type="term" value="C:nucleus"/>
    <property type="evidence" value="ECO:0007669"/>
    <property type="project" value="UniProtKB-SubCell"/>
</dbReference>
<reference evidence="6" key="1">
    <citation type="journal article" date="2014" name="Nucleic Acids Res.">
        <title>The evolutionary dynamics of variant antigen genes in Babesia reveal a history of genomic innovation underlying host-parasite interaction.</title>
        <authorList>
            <person name="Jackson A.P."/>
            <person name="Otto T.D."/>
            <person name="Darby A."/>
            <person name="Ramaprasad A."/>
            <person name="Xia D."/>
            <person name="Echaide I.E."/>
            <person name="Farber M."/>
            <person name="Gahlot S."/>
            <person name="Gamble J."/>
            <person name="Gupta D."/>
            <person name="Gupta Y."/>
            <person name="Jackson L."/>
            <person name="Malandrin L."/>
            <person name="Malas T.B."/>
            <person name="Moussa E."/>
            <person name="Nair M."/>
            <person name="Reid A.J."/>
            <person name="Sanders M."/>
            <person name="Sharma J."/>
            <person name="Tracey A."/>
            <person name="Quail M.A."/>
            <person name="Weir W."/>
            <person name="Wastling J.M."/>
            <person name="Hall N."/>
            <person name="Willadsen P."/>
            <person name="Lingelbach K."/>
            <person name="Shiels B."/>
            <person name="Tait A."/>
            <person name="Berriman M."/>
            <person name="Allred D.R."/>
            <person name="Pain A."/>
        </authorList>
    </citation>
    <scope>NUCLEOTIDE SEQUENCE</scope>
    <source>
        <strain evidence="6">1802A</strain>
    </source>
</reference>
<evidence type="ECO:0000256" key="2">
    <source>
        <dbReference type="ARBA" id="ARBA00023242"/>
    </source>
</evidence>
<keyword evidence="2" id="KW-0539">Nucleus</keyword>
<dbReference type="PROSITE" id="PS51184">
    <property type="entry name" value="JMJC"/>
    <property type="match status" value="1"/>
</dbReference>
<keyword evidence="7" id="KW-1185">Reference proteome</keyword>
<dbReference type="Proteomes" id="UP001195914">
    <property type="component" value="Unassembled WGS sequence"/>
</dbReference>
<dbReference type="PROSITE" id="PS51183">
    <property type="entry name" value="JMJN"/>
    <property type="match status" value="1"/>
</dbReference>
<reference evidence="6" key="2">
    <citation type="submission" date="2021-05" db="EMBL/GenBank/DDBJ databases">
        <authorList>
            <person name="Pain A."/>
        </authorList>
    </citation>
    <scope>NUCLEOTIDE SEQUENCE</scope>
    <source>
        <strain evidence="6">1802A</strain>
    </source>
</reference>
<sequence>MASVVESVRKSSNSALAGSQSKGKIKRPTCEATDGSTGDIRVCRRSTRASKPPTFFKVLHETRVDRETRAAIKRSKVESCQLKVNYASFVEIPTVFATAEEFKDPVKFWNKYAHLGETYGAVKVVPPSDWHSMCPLDTDRLKFKVREQELRNLCNGKGFSHPSYEWSCDLMKEADRQLLVEQFGSENPSVEEVENKYWRIVKEGNSTLVVKYGADLNVYSPEFDKYLVDMTGIPFEKDLWNLKNFPNAPGSLLRYMDGIIPGVNSPWLYIGMCLTSFCWHTEDNYFGAVNYHHWGAPKVWYVVPPGKASRVESVLKNYLASESEEFAVYSLRVQVAPDVLVANGIPVYRTIQREGEFVFAWPRAFHSGFNVGYNCNEACNMAPVSWLPMGYRSLVKYKFNRKTCVSFFTMVMSGVCNYRDFGAEDLSHMIQSLSLLLSQEFDLRSSVNYPLLQMYLHLNTGGSFDIRSFMDGVSASGFNSDAFMNAVTSLCSKNDNDFLKACMVLSSSPMKDCELCDTPTFASCLTCPHCNCTVCISCQSYHPCECSSRIVLYRYPLLAFLRLIKILQRQYLALVSLMLYFMVKPSQTGARWVCKPQFTIPTTTVLSDVDSRSLFRVDRLRNTPEATTPTSRCGDRIKWLNSRDPQPKRATWLNLESLSTTDDILSSTSSTDSPISSATDWNPEWFADMRSAVFCSLDRTKPSPVEDESIFGEIELGEPCSLSANIFANASDTRGLATVTKFTLRYLMLALEEDSKESL</sequence>
<gene>
    <name evidence="6" type="ORF">X943_001506</name>
</gene>
<evidence type="ECO:0000259" key="5">
    <source>
        <dbReference type="PROSITE" id="PS51184"/>
    </source>
</evidence>
<dbReference type="SMART" id="SM00545">
    <property type="entry name" value="JmjN"/>
    <property type="match status" value="1"/>
</dbReference>
<dbReference type="InterPro" id="IPR003349">
    <property type="entry name" value="JmjN"/>
</dbReference>
<dbReference type="SMART" id="SM00558">
    <property type="entry name" value="JmjC"/>
    <property type="match status" value="1"/>
</dbReference>
<dbReference type="AlphaFoldDB" id="A0AAD9LHY2"/>
<feature type="domain" description="JmjN" evidence="4">
    <location>
        <begin position="92"/>
        <end position="133"/>
    </location>
</feature>
<dbReference type="PANTHER" id="PTHR10694">
    <property type="entry name" value="LYSINE-SPECIFIC DEMETHYLASE"/>
    <property type="match status" value="1"/>
</dbReference>
<proteinExistence type="predicted"/>
<dbReference type="InterPro" id="IPR003347">
    <property type="entry name" value="JmjC_dom"/>
</dbReference>
<evidence type="ECO:0000256" key="1">
    <source>
        <dbReference type="ARBA" id="ARBA00004123"/>
    </source>
</evidence>
<feature type="domain" description="JmjC" evidence="5">
    <location>
        <begin position="234"/>
        <end position="398"/>
    </location>
</feature>
<name>A0AAD9LHY2_BABDI</name>
<dbReference type="GO" id="GO:0000785">
    <property type="term" value="C:chromatin"/>
    <property type="evidence" value="ECO:0007669"/>
    <property type="project" value="TreeGrafter"/>
</dbReference>
<comment type="subcellular location">
    <subcellularLocation>
        <location evidence="1">Nucleus</location>
    </subcellularLocation>
</comment>
<protein>
    <submittedName>
        <fullName evidence="6">JmjC transcription factor</fullName>
    </submittedName>
</protein>
<feature type="compositionally biased region" description="Polar residues" evidence="3">
    <location>
        <begin position="13"/>
        <end position="22"/>
    </location>
</feature>
<dbReference type="GO" id="GO:0034647">
    <property type="term" value="F:histone H3K4me/H3K4me2/H3K4me3 demethylase activity"/>
    <property type="evidence" value="ECO:0007669"/>
    <property type="project" value="TreeGrafter"/>
</dbReference>
<evidence type="ECO:0000256" key="3">
    <source>
        <dbReference type="SAM" id="MobiDB-lite"/>
    </source>
</evidence>
<evidence type="ECO:0000313" key="6">
    <source>
        <dbReference type="EMBL" id="KAK1937388.1"/>
    </source>
</evidence>